<dbReference type="Gene3D" id="3.60.160.10">
    <property type="entry name" value="Mitochondrial biogenesis AIM24"/>
    <property type="match status" value="1"/>
</dbReference>
<feature type="region of interest" description="Disordered" evidence="1">
    <location>
        <begin position="105"/>
        <end position="156"/>
    </location>
</feature>
<feature type="compositionally biased region" description="Low complexity" evidence="1">
    <location>
        <begin position="42"/>
        <end position="83"/>
    </location>
</feature>
<dbReference type="EMBL" id="BAAAOR010000002">
    <property type="protein sequence ID" value="GAA1503250.1"/>
    <property type="molecule type" value="Genomic_DNA"/>
</dbReference>
<dbReference type="RefSeq" id="WP_141003706.1">
    <property type="nucleotide sequence ID" value="NZ_BAAAOR010000002.1"/>
</dbReference>
<feature type="compositionally biased region" description="Pro residues" evidence="1">
    <location>
        <begin position="131"/>
        <end position="142"/>
    </location>
</feature>
<feature type="compositionally biased region" description="Low complexity" evidence="1">
    <location>
        <begin position="105"/>
        <end position="130"/>
    </location>
</feature>
<comment type="caution">
    <text evidence="3">The sequence shown here is derived from an EMBL/GenBank/DDBJ whole genome shotgun (WGS) entry which is preliminary data.</text>
</comment>
<dbReference type="Proteomes" id="UP001500842">
    <property type="component" value="Unassembled WGS sequence"/>
</dbReference>
<evidence type="ECO:0000256" key="1">
    <source>
        <dbReference type="SAM" id="MobiDB-lite"/>
    </source>
</evidence>
<feature type="domain" description="DUF2510" evidence="2">
    <location>
        <begin position="4"/>
        <end position="33"/>
    </location>
</feature>
<protein>
    <recommendedName>
        <fullName evidence="2">DUF2510 domain-containing protein</fullName>
    </recommendedName>
</protein>
<dbReference type="SUPFAM" id="SSF51219">
    <property type="entry name" value="TRAP-like"/>
    <property type="match status" value="1"/>
</dbReference>
<dbReference type="InterPro" id="IPR036983">
    <property type="entry name" value="AIM24_sf"/>
</dbReference>
<dbReference type="Pfam" id="PF10708">
    <property type="entry name" value="DUF2510"/>
    <property type="match status" value="1"/>
</dbReference>
<organism evidence="3 4">
    <name type="scientific">Nocardioides humi</name>
    <dbReference type="NCBI Taxonomy" id="449461"/>
    <lineage>
        <taxon>Bacteria</taxon>
        <taxon>Bacillati</taxon>
        <taxon>Actinomycetota</taxon>
        <taxon>Actinomycetes</taxon>
        <taxon>Propionibacteriales</taxon>
        <taxon>Nocardioidaceae</taxon>
        <taxon>Nocardioides</taxon>
    </lineage>
</organism>
<evidence type="ECO:0000313" key="4">
    <source>
        <dbReference type="Proteomes" id="UP001500842"/>
    </source>
</evidence>
<sequence>MTAAAWHPDPTGRHELRYWDGAQWTDHVSDQGVQSTSPLYPAADAGAGAADSGASGDAWVGSQEAEQAAEAEAAGPAESAESGGQSGEADPEPAFSFDAVTAVAPRAAEPASQPAPEQPMEQAPEQQPAQPWTPAPAYPPQAPAQAQPQPAAQPMAAYGDQQVPANAFAGITGDLIDGRFSEKDGVGASLQNSRLLRVRIAEPFMARQGAMVAYQGNVNFAYQGGGAAKFLKKAFTGEGLSLMRVEGQGDVFLADEAHHVHVLHLNNSGISVNGKNVLAFSAALDWNIERVKGGSIAAGGLFNTTLRGTGWVAITTHGEPVVLNPAEAATFADSDALVAWSVHLQTSIRSTVSAGALIGRGSGEAFQVAFQGAGFVIVQPSEGPRIPTAG</sequence>
<dbReference type="Pfam" id="PF01987">
    <property type="entry name" value="AIM24"/>
    <property type="match status" value="1"/>
</dbReference>
<gene>
    <name evidence="3" type="ORF">GCM10009788_03110</name>
</gene>
<evidence type="ECO:0000313" key="3">
    <source>
        <dbReference type="EMBL" id="GAA1503250.1"/>
    </source>
</evidence>
<dbReference type="InterPro" id="IPR018929">
    <property type="entry name" value="DUF2510"/>
</dbReference>
<keyword evidence="4" id="KW-1185">Reference proteome</keyword>
<dbReference type="PANTHER" id="PTHR38074:SF1">
    <property type="entry name" value="ALTERED INHERITANCE OF MITOCHONDRIA PROTEIN 24, MITOCHONDRIAL"/>
    <property type="match status" value="1"/>
</dbReference>
<accession>A0ABN1ZSA6</accession>
<feature type="region of interest" description="Disordered" evidence="1">
    <location>
        <begin position="28"/>
        <end position="93"/>
    </location>
</feature>
<dbReference type="InterPro" id="IPR016031">
    <property type="entry name" value="Trp_RNA-bd_attenuator-like_dom"/>
</dbReference>
<feature type="compositionally biased region" description="Low complexity" evidence="1">
    <location>
        <begin position="143"/>
        <end position="156"/>
    </location>
</feature>
<name>A0ABN1ZSA6_9ACTN</name>
<evidence type="ECO:0000259" key="2">
    <source>
        <dbReference type="Pfam" id="PF10708"/>
    </source>
</evidence>
<dbReference type="InterPro" id="IPR002838">
    <property type="entry name" value="AIM24"/>
</dbReference>
<reference evidence="3 4" key="1">
    <citation type="journal article" date="2019" name="Int. J. Syst. Evol. Microbiol.">
        <title>The Global Catalogue of Microorganisms (GCM) 10K type strain sequencing project: providing services to taxonomists for standard genome sequencing and annotation.</title>
        <authorList>
            <consortium name="The Broad Institute Genomics Platform"/>
            <consortium name="The Broad Institute Genome Sequencing Center for Infectious Disease"/>
            <person name="Wu L."/>
            <person name="Ma J."/>
        </authorList>
    </citation>
    <scope>NUCLEOTIDE SEQUENCE [LARGE SCALE GENOMIC DNA]</scope>
    <source>
        <strain evidence="3 4">JCM 14942</strain>
    </source>
</reference>
<proteinExistence type="predicted"/>
<dbReference type="PANTHER" id="PTHR38074">
    <property type="entry name" value="ALTERED INHERITANCE OF MITOCHONDRIA PROTEIN 24, MITOCHONDRIAL"/>
    <property type="match status" value="1"/>
</dbReference>